<accession>A0ABP1FM36</accession>
<comment type="pathway">
    <text evidence="1">Amino-acid degradation; L-phenylalanine degradation; acetoacetate and fumarate from L-phenylalanine: step 3/6.</text>
</comment>
<evidence type="ECO:0000313" key="6">
    <source>
        <dbReference type="EMBL" id="CAL5218597.1"/>
    </source>
</evidence>
<dbReference type="Gene3D" id="3.10.180.10">
    <property type="entry name" value="2,3-Dihydroxybiphenyl 1,2-Dioxygenase, domain 1"/>
    <property type="match status" value="3"/>
</dbReference>
<evidence type="ECO:0000256" key="2">
    <source>
        <dbReference type="ARBA" id="ARBA00013222"/>
    </source>
</evidence>
<evidence type="ECO:0000256" key="3">
    <source>
        <dbReference type="ARBA" id="ARBA00022723"/>
    </source>
</evidence>
<dbReference type="SUPFAM" id="SSF54593">
    <property type="entry name" value="Glyoxalase/Bleomycin resistance protein/Dihydroxybiphenyl dioxygenase"/>
    <property type="match status" value="1"/>
</dbReference>
<comment type="caution">
    <text evidence="6">The sequence shown here is derived from an EMBL/GenBank/DDBJ whole genome shotgun (WGS) entry which is preliminary data.</text>
</comment>
<keyword evidence="4" id="KW-0828">Tyrosine catabolism</keyword>
<reference evidence="6 7" key="1">
    <citation type="submission" date="2024-06" db="EMBL/GenBank/DDBJ databases">
        <authorList>
            <person name="Kraege A."/>
            <person name="Thomma B."/>
        </authorList>
    </citation>
    <scope>NUCLEOTIDE SEQUENCE [LARGE SCALE GENOMIC DNA]</scope>
</reference>
<dbReference type="PANTHER" id="PTHR11959:SF1">
    <property type="entry name" value="4-HYDROXYPHENYLPYRUVATE DIOXYGENASE"/>
    <property type="match status" value="1"/>
</dbReference>
<proteinExistence type="predicted"/>
<dbReference type="EMBL" id="CAXHTA020000001">
    <property type="protein sequence ID" value="CAL5218597.1"/>
    <property type="molecule type" value="Genomic_DNA"/>
</dbReference>
<evidence type="ECO:0000256" key="1">
    <source>
        <dbReference type="ARBA" id="ARBA00005162"/>
    </source>
</evidence>
<sequence>MVAIDPAKVAVQTGFKRKNPKTDLFKKRFGWGLGMQYVAKSDLSTGNTTFASHVLKSHDLVFAFTAPYSQRIENNKESKVPCAWYRPEDGLKFIEAHGLGVRAVGVLVEDAAEAHRQATAHGARSALEPQTLRDEASSTEQVVAEVELYGDVVLRFVSGSFQGAFLAGYTPVESPPLSYGIKRLDHAVGNVPKPREKLKYIAEAMGFHEFAEFTAEDVGPKIGDVLTPEQYKEVKELGILVDKDDQGVLLQIFRKPLSDRPTLFVEIIQRIGCIYESAAAERGQPEPVLEQAGGCGGFGKGNFSELFKSIEDYERTLDN</sequence>
<evidence type="ECO:0000313" key="7">
    <source>
        <dbReference type="Proteomes" id="UP001497392"/>
    </source>
</evidence>
<keyword evidence="5" id="KW-0585">Phenylalanine catabolism</keyword>
<protein>
    <recommendedName>
        <fullName evidence="2">4-hydroxyphenylpyruvate dioxygenase</fullName>
        <ecNumber evidence="2">1.13.11.27</ecNumber>
    </recommendedName>
</protein>
<keyword evidence="3" id="KW-0479">Metal-binding</keyword>
<dbReference type="Proteomes" id="UP001497392">
    <property type="component" value="Unassembled WGS sequence"/>
</dbReference>
<dbReference type="InterPro" id="IPR029068">
    <property type="entry name" value="Glyas_Bleomycin-R_OHBP_Dase"/>
</dbReference>
<evidence type="ECO:0000256" key="4">
    <source>
        <dbReference type="ARBA" id="ARBA00022878"/>
    </source>
</evidence>
<dbReference type="CDD" id="cd08342">
    <property type="entry name" value="HPPD_N_like"/>
    <property type="match status" value="1"/>
</dbReference>
<evidence type="ECO:0000256" key="5">
    <source>
        <dbReference type="ARBA" id="ARBA00023232"/>
    </source>
</evidence>
<name>A0ABP1FM36_9CHLO</name>
<dbReference type="EC" id="1.13.11.27" evidence="2"/>
<dbReference type="InterPro" id="IPR005956">
    <property type="entry name" value="4OHPhenylPyrv_dOase"/>
</dbReference>
<gene>
    <name evidence="6" type="primary">g292</name>
    <name evidence="6" type="ORF">VP750_LOCUS256</name>
</gene>
<keyword evidence="7" id="KW-1185">Reference proteome</keyword>
<dbReference type="PANTHER" id="PTHR11959">
    <property type="entry name" value="4-HYDROXYPHENYLPYRUVATE DIOXYGENASE"/>
    <property type="match status" value="1"/>
</dbReference>
<dbReference type="InterPro" id="IPR041736">
    <property type="entry name" value="4OHPhenylPyrv_dOase_N"/>
</dbReference>
<organism evidence="6 7">
    <name type="scientific">Coccomyxa viridis</name>
    <dbReference type="NCBI Taxonomy" id="1274662"/>
    <lineage>
        <taxon>Eukaryota</taxon>
        <taxon>Viridiplantae</taxon>
        <taxon>Chlorophyta</taxon>
        <taxon>core chlorophytes</taxon>
        <taxon>Trebouxiophyceae</taxon>
        <taxon>Trebouxiophyceae incertae sedis</taxon>
        <taxon>Coccomyxaceae</taxon>
        <taxon>Coccomyxa</taxon>
    </lineage>
</organism>